<accession>A0A5N6TLW5</accession>
<dbReference type="InterPro" id="IPR036291">
    <property type="entry name" value="NAD(P)-bd_dom_sf"/>
</dbReference>
<organism evidence="7 8">
    <name type="scientific">Aspergillus avenaceus</name>
    <dbReference type="NCBI Taxonomy" id="36643"/>
    <lineage>
        <taxon>Eukaryota</taxon>
        <taxon>Fungi</taxon>
        <taxon>Dikarya</taxon>
        <taxon>Ascomycota</taxon>
        <taxon>Pezizomycotina</taxon>
        <taxon>Eurotiomycetes</taxon>
        <taxon>Eurotiomycetidae</taxon>
        <taxon>Eurotiales</taxon>
        <taxon>Aspergillaceae</taxon>
        <taxon>Aspergillus</taxon>
        <taxon>Aspergillus subgen. Circumdati</taxon>
    </lineage>
</organism>
<dbReference type="InterPro" id="IPR008927">
    <property type="entry name" value="6-PGluconate_DH-like_C_sf"/>
</dbReference>
<dbReference type="Gene3D" id="3.40.50.720">
    <property type="entry name" value="NAD(P)-binding Rossmann-like Domain"/>
    <property type="match status" value="1"/>
</dbReference>
<dbReference type="FunFam" id="1.10.3730.10:FF:000001">
    <property type="entry name" value="Pyrroline-5-carboxylate reductase"/>
    <property type="match status" value="1"/>
</dbReference>
<dbReference type="SUPFAM" id="SSF51735">
    <property type="entry name" value="NAD(P)-binding Rossmann-fold domains"/>
    <property type="match status" value="1"/>
</dbReference>
<dbReference type="Pfam" id="PF14748">
    <property type="entry name" value="P5CR_dimer"/>
    <property type="match status" value="1"/>
</dbReference>
<dbReference type="InterPro" id="IPR029036">
    <property type="entry name" value="P5CR_dimer"/>
</dbReference>
<evidence type="ECO:0000256" key="4">
    <source>
        <dbReference type="PIRSR" id="PIRSR000193-1"/>
    </source>
</evidence>
<evidence type="ECO:0000259" key="5">
    <source>
        <dbReference type="Pfam" id="PF03807"/>
    </source>
</evidence>
<dbReference type="Proteomes" id="UP000325780">
    <property type="component" value="Unassembled WGS sequence"/>
</dbReference>
<comment type="similarity">
    <text evidence="1">Belongs to the pyrroline-5-carboxylate reductase family.</text>
</comment>
<keyword evidence="3" id="KW-0560">Oxidoreductase</keyword>
<reference evidence="7 8" key="1">
    <citation type="submission" date="2019-04" db="EMBL/GenBank/DDBJ databases">
        <title>Friends and foes A comparative genomics study of 23 Aspergillus species from section Flavi.</title>
        <authorList>
            <consortium name="DOE Joint Genome Institute"/>
            <person name="Kjaerbolling I."/>
            <person name="Vesth T."/>
            <person name="Frisvad J.C."/>
            <person name="Nybo J.L."/>
            <person name="Theobald S."/>
            <person name="Kildgaard S."/>
            <person name="Isbrandt T."/>
            <person name="Kuo A."/>
            <person name="Sato A."/>
            <person name="Lyhne E.K."/>
            <person name="Kogle M.E."/>
            <person name="Wiebenga A."/>
            <person name="Kun R.S."/>
            <person name="Lubbers R.J."/>
            <person name="Makela M.R."/>
            <person name="Barry K."/>
            <person name="Chovatia M."/>
            <person name="Clum A."/>
            <person name="Daum C."/>
            <person name="Haridas S."/>
            <person name="He G."/>
            <person name="LaButti K."/>
            <person name="Lipzen A."/>
            <person name="Mondo S."/>
            <person name="Riley R."/>
            <person name="Salamov A."/>
            <person name="Simmons B.A."/>
            <person name="Magnuson J.K."/>
            <person name="Henrissat B."/>
            <person name="Mortensen U.H."/>
            <person name="Larsen T.O."/>
            <person name="Devries R.P."/>
            <person name="Grigoriev I.V."/>
            <person name="Machida M."/>
            <person name="Baker S.E."/>
            <person name="Andersen M.R."/>
        </authorList>
    </citation>
    <scope>NUCLEOTIDE SEQUENCE [LARGE SCALE GENOMIC DNA]</scope>
    <source>
        <strain evidence="7 8">IBT 18842</strain>
    </source>
</reference>
<dbReference type="InterPro" id="IPR000304">
    <property type="entry name" value="Pyrroline-COOH_reductase"/>
</dbReference>
<dbReference type="OrthoDB" id="10263291at2759"/>
<feature type="binding site" evidence="4">
    <location>
        <position position="40"/>
    </location>
    <ligand>
        <name>NADP(+)</name>
        <dbReference type="ChEBI" id="CHEBI:58349"/>
    </ligand>
</feature>
<dbReference type="PIRSF" id="PIRSF000193">
    <property type="entry name" value="Pyrrol-5-carb_rd"/>
    <property type="match status" value="1"/>
</dbReference>
<dbReference type="GO" id="GO:0055129">
    <property type="term" value="P:L-proline biosynthetic process"/>
    <property type="evidence" value="ECO:0007669"/>
    <property type="project" value="TreeGrafter"/>
</dbReference>
<proteinExistence type="inferred from homology"/>
<feature type="binding site" evidence="4">
    <location>
        <position position="67"/>
    </location>
    <ligand>
        <name>NADPH</name>
        <dbReference type="ChEBI" id="CHEBI:57783"/>
    </ligand>
</feature>
<dbReference type="AlphaFoldDB" id="A0A5N6TLW5"/>
<evidence type="ECO:0000256" key="3">
    <source>
        <dbReference type="ARBA" id="ARBA00023002"/>
    </source>
</evidence>
<dbReference type="InterPro" id="IPR028939">
    <property type="entry name" value="P5C_Rdtase_cat_N"/>
</dbReference>
<dbReference type="GO" id="GO:0004735">
    <property type="term" value="F:pyrroline-5-carboxylate reductase activity"/>
    <property type="evidence" value="ECO:0007669"/>
    <property type="project" value="InterPro"/>
</dbReference>
<keyword evidence="8" id="KW-1185">Reference proteome</keyword>
<gene>
    <name evidence="7" type="ORF">BDV25DRAFT_160574</name>
</gene>
<feature type="domain" description="Pyrroline-5-carboxylate reductase dimerisation" evidence="6">
    <location>
        <begin position="192"/>
        <end position="279"/>
    </location>
</feature>
<dbReference type="HAMAP" id="MF_01925">
    <property type="entry name" value="P5C_reductase"/>
    <property type="match status" value="1"/>
</dbReference>
<evidence type="ECO:0000313" key="8">
    <source>
        <dbReference type="Proteomes" id="UP000325780"/>
    </source>
</evidence>
<evidence type="ECO:0000256" key="2">
    <source>
        <dbReference type="ARBA" id="ARBA00022857"/>
    </source>
</evidence>
<dbReference type="PANTHER" id="PTHR11645">
    <property type="entry name" value="PYRROLINE-5-CARBOXYLATE REDUCTASE"/>
    <property type="match status" value="1"/>
</dbReference>
<evidence type="ECO:0000256" key="1">
    <source>
        <dbReference type="ARBA" id="ARBA00005525"/>
    </source>
</evidence>
<dbReference type="EMBL" id="ML742212">
    <property type="protein sequence ID" value="KAE8147337.1"/>
    <property type="molecule type" value="Genomic_DNA"/>
</dbReference>
<protein>
    <submittedName>
        <fullName evidence="7">Pyrroline-5-carboxylate reductase dimerization-domain-containing protein</fullName>
    </submittedName>
</protein>
<dbReference type="SUPFAM" id="SSF48179">
    <property type="entry name" value="6-phosphogluconate dehydrogenase C-terminal domain-like"/>
    <property type="match status" value="1"/>
</dbReference>
<sequence>MPTLAFIGCGNMGSAILSGLLDATRQSPTTAKITDFIVNTKTAESATALRTTYQADASRVTVTNGQNVRAMQEADIIMLGCKPFLAEGILSEPGVAGALAGKFVISVMGGKTPAQILEFILQGAETRELEKPVITRAIPNVAARLRKSMTIVERNSELSEDRAEILAWVFEQIGKVKFLEPEQVDVGSMLMATAALMCVPVDGILDGCVIEGLRRPEALEMTAQCLEGMAGLLREGVHPAVLRESVSSPRGCTIQGLHTLEKQGVRGTFADAIVNGTKHFRGEK</sequence>
<name>A0A5N6TLW5_ASPAV</name>
<dbReference type="Gene3D" id="1.10.3730.10">
    <property type="entry name" value="ProC C-terminal domain-like"/>
    <property type="match status" value="1"/>
</dbReference>
<evidence type="ECO:0000313" key="7">
    <source>
        <dbReference type="EMBL" id="KAE8147337.1"/>
    </source>
</evidence>
<dbReference type="PANTHER" id="PTHR11645:SF21">
    <property type="entry name" value="HYPOTHETICAL PYRROLINE-5-CARBOXYLATE REDUCTASE (EUROFUNG)"/>
    <property type="match status" value="1"/>
</dbReference>
<evidence type="ECO:0000259" key="6">
    <source>
        <dbReference type="Pfam" id="PF14748"/>
    </source>
</evidence>
<feature type="domain" description="Pyrroline-5-carboxylate reductase catalytic N-terminal" evidence="5">
    <location>
        <begin position="4"/>
        <end position="108"/>
    </location>
</feature>
<dbReference type="Pfam" id="PF03807">
    <property type="entry name" value="F420_oxidored"/>
    <property type="match status" value="1"/>
</dbReference>
<feature type="binding site" evidence="4">
    <location>
        <begin position="7"/>
        <end position="12"/>
    </location>
    <ligand>
        <name>NADP(+)</name>
        <dbReference type="ChEBI" id="CHEBI:58349"/>
    </ligand>
</feature>
<keyword evidence="2 4" id="KW-0521">NADP</keyword>